<gene>
    <name evidence="1" type="ORF">A8990_13625</name>
</gene>
<organism evidence="1 2">
    <name type="scientific">Paenibacillus taihuensis</name>
    <dbReference type="NCBI Taxonomy" id="1156355"/>
    <lineage>
        <taxon>Bacteria</taxon>
        <taxon>Bacillati</taxon>
        <taxon>Bacillota</taxon>
        <taxon>Bacilli</taxon>
        <taxon>Bacillales</taxon>
        <taxon>Paenibacillaceae</taxon>
        <taxon>Paenibacillus</taxon>
    </lineage>
</organism>
<name>A0A3D9QVG0_9BACL</name>
<dbReference type="AlphaFoldDB" id="A0A3D9QVG0"/>
<comment type="caution">
    <text evidence="1">The sequence shown here is derived from an EMBL/GenBank/DDBJ whole genome shotgun (WGS) entry which is preliminary data.</text>
</comment>
<sequence>MAIFIFVVGIILVLGVLRIDGMMKEHIKNDKRIIERLDMLINIQKDKKE</sequence>
<dbReference type="Proteomes" id="UP000256304">
    <property type="component" value="Unassembled WGS sequence"/>
</dbReference>
<proteinExistence type="predicted"/>
<evidence type="ECO:0000313" key="1">
    <source>
        <dbReference type="EMBL" id="REE68759.1"/>
    </source>
</evidence>
<protein>
    <submittedName>
        <fullName evidence="1">Uncharacterized protein</fullName>
    </submittedName>
</protein>
<evidence type="ECO:0000313" key="2">
    <source>
        <dbReference type="Proteomes" id="UP000256304"/>
    </source>
</evidence>
<accession>A0A3D9QVG0</accession>
<dbReference type="EMBL" id="QTTN01000036">
    <property type="protein sequence ID" value="REE68759.1"/>
    <property type="molecule type" value="Genomic_DNA"/>
</dbReference>
<reference evidence="1 2" key="1">
    <citation type="submission" date="2018-08" db="EMBL/GenBank/DDBJ databases">
        <title>Genomic Encyclopedia of Type Strains, Phase III (KMG-III): the genomes of soil and plant-associated and newly described type strains.</title>
        <authorList>
            <person name="Whitman W."/>
        </authorList>
    </citation>
    <scope>NUCLEOTIDE SEQUENCE [LARGE SCALE GENOMIC DNA]</scope>
    <source>
        <strain evidence="1 2">CGMCC 1.10966</strain>
    </source>
</reference>
<keyword evidence="2" id="KW-1185">Reference proteome</keyword>